<sequence length="580" mass="66426">MVSDRKTWRTADPSGLETGSWRRLVASKENASKPKGQASKVNEQPSETTRQQSKAQTSTGNWLYNIEQSDTLHVTQPDGVKLWTHPTLHNSLKLLSVYLGFDDTNRMKRALHTARAIHVARVIHVFLKSCISAAHLAQAYQEWRRCGSDAAFRAKYTVTEDAILDYIKTGTALLPQGQVQTMDNWCKPWCELLVWSLRQLSAPAGTDDPVWRTPDGQVQEYPGSIENEMKPHDKTGYKALVGLIPWTKDVKPKFVHYSKHGESGFEKYNRVFSFARRVINDTLRGPKYWESLVKFIGENGNSSDDERREHIRSLILHGPPGIVTENDGPKWMKRRSRIPSKRRHHTEENTEEMMRETPKENARITYLLVPETQHLDGLEDLLDIKRREATAGLETHAVPEHHIVNVQSYGPIDLTRFDSQDEWRDDMRHTLGFNFPKAWRNIFTVAIYNGNISNPRKEDLEALEAEKWTLVYKYDEREERFSWADAKKLLTDTQELKTVVVGHVPWRPYSLFGHSANEDDEDNGAYYPFESRRYLQSSYGCERFGPVGHNQFDDVGKSAESPAAAADDEGNGVGEHSLHD</sequence>
<accession>A0ABR2IDN9</accession>
<feature type="compositionally biased region" description="Basic residues" evidence="1">
    <location>
        <begin position="331"/>
        <end position="344"/>
    </location>
</feature>
<feature type="region of interest" description="Disordered" evidence="1">
    <location>
        <begin position="1"/>
        <end position="60"/>
    </location>
</feature>
<feature type="region of interest" description="Disordered" evidence="1">
    <location>
        <begin position="550"/>
        <end position="580"/>
    </location>
</feature>
<evidence type="ECO:0000313" key="2">
    <source>
        <dbReference type="EMBL" id="KAK8861781.1"/>
    </source>
</evidence>
<name>A0ABR2IDN9_9PEZI</name>
<evidence type="ECO:0000313" key="3">
    <source>
        <dbReference type="Proteomes" id="UP001390339"/>
    </source>
</evidence>
<keyword evidence="3" id="KW-1185">Reference proteome</keyword>
<evidence type="ECO:0000256" key="1">
    <source>
        <dbReference type="SAM" id="MobiDB-lite"/>
    </source>
</evidence>
<organism evidence="2 3">
    <name type="scientific">Apiospora arundinis</name>
    <dbReference type="NCBI Taxonomy" id="335852"/>
    <lineage>
        <taxon>Eukaryota</taxon>
        <taxon>Fungi</taxon>
        <taxon>Dikarya</taxon>
        <taxon>Ascomycota</taxon>
        <taxon>Pezizomycotina</taxon>
        <taxon>Sordariomycetes</taxon>
        <taxon>Xylariomycetidae</taxon>
        <taxon>Amphisphaeriales</taxon>
        <taxon>Apiosporaceae</taxon>
        <taxon>Apiospora</taxon>
    </lineage>
</organism>
<dbReference type="EMBL" id="JAPCWZ010000005">
    <property type="protein sequence ID" value="KAK8861781.1"/>
    <property type="molecule type" value="Genomic_DNA"/>
</dbReference>
<proteinExistence type="predicted"/>
<dbReference type="Proteomes" id="UP001390339">
    <property type="component" value="Unassembled WGS sequence"/>
</dbReference>
<feature type="compositionally biased region" description="Polar residues" evidence="1">
    <location>
        <begin position="39"/>
        <end position="60"/>
    </location>
</feature>
<comment type="caution">
    <text evidence="2">The sequence shown here is derived from an EMBL/GenBank/DDBJ whole genome shotgun (WGS) entry which is preliminary data.</text>
</comment>
<feature type="compositionally biased region" description="Basic and acidic residues" evidence="1">
    <location>
        <begin position="345"/>
        <end position="357"/>
    </location>
</feature>
<protein>
    <submittedName>
        <fullName evidence="2">Uncharacterized protein</fullName>
    </submittedName>
</protein>
<reference evidence="2 3" key="1">
    <citation type="journal article" date="2024" name="IMA Fungus">
        <title>Apiospora arundinis, a panoply of carbohydrate-active enzymes and secondary metabolites.</title>
        <authorList>
            <person name="Sorensen T."/>
            <person name="Petersen C."/>
            <person name="Muurmann A.T."/>
            <person name="Christiansen J.V."/>
            <person name="Brundto M.L."/>
            <person name="Overgaard C.K."/>
            <person name="Boysen A.T."/>
            <person name="Wollenberg R.D."/>
            <person name="Larsen T.O."/>
            <person name="Sorensen J.L."/>
            <person name="Nielsen K.L."/>
            <person name="Sondergaard T.E."/>
        </authorList>
    </citation>
    <scope>NUCLEOTIDE SEQUENCE [LARGE SCALE GENOMIC DNA]</scope>
    <source>
        <strain evidence="2 3">AAU 773</strain>
    </source>
</reference>
<feature type="region of interest" description="Disordered" evidence="1">
    <location>
        <begin position="325"/>
        <end position="357"/>
    </location>
</feature>
<gene>
    <name evidence="2" type="ORF">PGQ11_008016</name>
</gene>